<evidence type="ECO:0000256" key="10">
    <source>
        <dbReference type="ARBA" id="ARBA00023098"/>
    </source>
</evidence>
<evidence type="ECO:0000256" key="8">
    <source>
        <dbReference type="ARBA" id="ARBA00022840"/>
    </source>
</evidence>
<evidence type="ECO:0000256" key="2">
    <source>
        <dbReference type="ARBA" id="ARBA00004170"/>
    </source>
</evidence>
<name>A0A918P2K2_9NEIS</name>
<comment type="caution">
    <text evidence="17">The sequence shown here is derived from an EMBL/GenBank/DDBJ whole genome shotgun (WGS) entry which is preliminary data.</text>
</comment>
<dbReference type="GO" id="GO:0004467">
    <property type="term" value="F:long-chain fatty acid-CoA ligase activity"/>
    <property type="evidence" value="ECO:0007669"/>
    <property type="project" value="UniProtKB-EC"/>
</dbReference>
<evidence type="ECO:0000256" key="7">
    <source>
        <dbReference type="ARBA" id="ARBA00022832"/>
    </source>
</evidence>
<protein>
    <recommendedName>
        <fullName evidence="13">Long-chain-fatty-acid--CoA ligase</fullName>
        <ecNumber evidence="12">6.2.1.3</ecNumber>
    </recommendedName>
    <alternativeName>
        <fullName evidence="14">Long-chain acyl-CoA synthetase</fullName>
    </alternativeName>
</protein>
<feature type="domain" description="AMP-binding enzyme C-terminal" evidence="16">
    <location>
        <begin position="467"/>
        <end position="541"/>
    </location>
</feature>
<keyword evidence="8" id="KW-0067">ATP-binding</keyword>
<evidence type="ECO:0000256" key="4">
    <source>
        <dbReference type="ARBA" id="ARBA00006432"/>
    </source>
</evidence>
<evidence type="ECO:0000256" key="13">
    <source>
        <dbReference type="ARBA" id="ARBA00039545"/>
    </source>
</evidence>
<evidence type="ECO:0000256" key="11">
    <source>
        <dbReference type="ARBA" id="ARBA00023136"/>
    </source>
</evidence>
<dbReference type="EMBL" id="BMYX01000008">
    <property type="protein sequence ID" value="GGY14689.1"/>
    <property type="molecule type" value="Genomic_DNA"/>
</dbReference>
<dbReference type="SUPFAM" id="SSF56801">
    <property type="entry name" value="Acetyl-CoA synthetase-like"/>
    <property type="match status" value="1"/>
</dbReference>
<accession>A0A918P2K2</accession>
<dbReference type="Proteomes" id="UP000645257">
    <property type="component" value="Unassembled WGS sequence"/>
</dbReference>
<reference evidence="17" key="2">
    <citation type="submission" date="2020-09" db="EMBL/GenBank/DDBJ databases">
        <authorList>
            <person name="Sun Q."/>
            <person name="Kim S."/>
        </authorList>
    </citation>
    <scope>NUCLEOTIDE SEQUENCE</scope>
    <source>
        <strain evidence="17">KCTC 32182</strain>
    </source>
</reference>
<comment type="similarity">
    <text evidence="4">Belongs to the ATP-dependent AMP-binding enzyme family.</text>
</comment>
<evidence type="ECO:0000259" key="16">
    <source>
        <dbReference type="Pfam" id="PF13193"/>
    </source>
</evidence>
<comment type="subcellular location">
    <subcellularLocation>
        <location evidence="2">Membrane</location>
        <topology evidence="2">Peripheral membrane protein</topology>
    </subcellularLocation>
</comment>
<dbReference type="Gene3D" id="3.30.300.30">
    <property type="match status" value="1"/>
</dbReference>
<keyword evidence="9" id="KW-0460">Magnesium</keyword>
<evidence type="ECO:0000256" key="9">
    <source>
        <dbReference type="ARBA" id="ARBA00022842"/>
    </source>
</evidence>
<dbReference type="Gene3D" id="3.40.50.12780">
    <property type="entry name" value="N-terminal domain of ligase-like"/>
    <property type="match status" value="1"/>
</dbReference>
<sequence length="556" mass="60283">MHVVPPQPDSAAGIDFSRFSSLGHMVADSAARFPQRSAFHNMGRDLSYRELDRLSAAMAAYLTGSLGLQKGDRIALMMPNLLQYPIALYGALRAGLVVVNVNPLYTARELEHQLKDSGARVIVILENFVHVLEEVRARTPLEQVLVTAMGDMLPAPRRWLVNAVVRHVKQMVPAWSRSGTVPFLRALARGGRLRGRDADVAPHDMAFLQYTGGTTGVSKGAVLTHGNLLANVEQAHSVLGEPLGEEGAVFGTPLPLYHVFALTVNCLLVTRMGGTSVLITNPRDIPALVKELGKHRIGCLTGVNTLFNALVNDAGFARLDFSHWKVAVGGGTAIQQAVAEKWQAITGLPLVEGYGLTETSPLISVNPVRLGRYTGTVGVPVPGTIVTLRDDQGKDVAHGSPGELCVKGPQVMQGYWGRPEETAKVFHADGFFTTGDIAVWTAEGYLKLVDRKKDMVLVSGFNVYPNEVEDIVARHPGVQEVACIGVPDDRTGEAVKIFVVKRDAALNEADLIEHCRQFLTAYKVPRQVEFRDELPKSNVGKILRRSLRDPAPSAAS</sequence>
<comment type="pathway">
    <text evidence="3">Lipid metabolism; fatty acid beta-oxidation.</text>
</comment>
<keyword evidence="11" id="KW-0472">Membrane</keyword>
<proteinExistence type="inferred from homology"/>
<keyword evidence="6" id="KW-0547">Nucleotide-binding</keyword>
<evidence type="ECO:0000256" key="6">
    <source>
        <dbReference type="ARBA" id="ARBA00022741"/>
    </source>
</evidence>
<dbReference type="CDD" id="cd05936">
    <property type="entry name" value="FC-FACS_FadD_like"/>
    <property type="match status" value="1"/>
</dbReference>
<keyword evidence="5 17" id="KW-0436">Ligase</keyword>
<dbReference type="PANTHER" id="PTHR43767">
    <property type="entry name" value="LONG-CHAIN-FATTY-ACID--COA LIGASE"/>
    <property type="match status" value="1"/>
</dbReference>
<dbReference type="RefSeq" id="WP_189533394.1">
    <property type="nucleotide sequence ID" value="NZ_BMYX01000008.1"/>
</dbReference>
<dbReference type="AlphaFoldDB" id="A0A918P2K2"/>
<reference evidence="17" key="1">
    <citation type="journal article" date="2014" name="Int. J. Syst. Evol. Microbiol.">
        <title>Complete genome sequence of Corynebacterium casei LMG S-19264T (=DSM 44701T), isolated from a smear-ripened cheese.</title>
        <authorList>
            <consortium name="US DOE Joint Genome Institute (JGI-PGF)"/>
            <person name="Walter F."/>
            <person name="Albersmeier A."/>
            <person name="Kalinowski J."/>
            <person name="Ruckert C."/>
        </authorList>
    </citation>
    <scope>NUCLEOTIDE SEQUENCE</scope>
    <source>
        <strain evidence="17">KCTC 32182</strain>
    </source>
</reference>
<comment type="cofactor">
    <cofactor evidence="1">
        <name>Mg(2+)</name>
        <dbReference type="ChEBI" id="CHEBI:18420"/>
    </cofactor>
</comment>
<evidence type="ECO:0000256" key="1">
    <source>
        <dbReference type="ARBA" id="ARBA00001946"/>
    </source>
</evidence>
<dbReference type="InterPro" id="IPR045851">
    <property type="entry name" value="AMP-bd_C_sf"/>
</dbReference>
<dbReference type="Pfam" id="PF13193">
    <property type="entry name" value="AMP-binding_C"/>
    <property type="match status" value="1"/>
</dbReference>
<organism evidence="17 18">
    <name type="scientific">Paludibacterium paludis</name>
    <dbReference type="NCBI Taxonomy" id="1225769"/>
    <lineage>
        <taxon>Bacteria</taxon>
        <taxon>Pseudomonadati</taxon>
        <taxon>Pseudomonadota</taxon>
        <taxon>Betaproteobacteria</taxon>
        <taxon>Neisseriales</taxon>
        <taxon>Chromobacteriaceae</taxon>
        <taxon>Paludibacterium</taxon>
    </lineage>
</organism>
<dbReference type="FunFam" id="3.30.300.30:FF:000006">
    <property type="entry name" value="Long-chain-fatty-acid--CoA ligase FadD"/>
    <property type="match status" value="1"/>
</dbReference>
<evidence type="ECO:0000256" key="5">
    <source>
        <dbReference type="ARBA" id="ARBA00022598"/>
    </source>
</evidence>
<keyword evidence="7" id="KW-0276">Fatty acid metabolism</keyword>
<dbReference type="GO" id="GO:0005524">
    <property type="term" value="F:ATP binding"/>
    <property type="evidence" value="ECO:0007669"/>
    <property type="project" value="UniProtKB-KW"/>
</dbReference>
<keyword evidence="10" id="KW-0443">Lipid metabolism</keyword>
<dbReference type="Pfam" id="PF00501">
    <property type="entry name" value="AMP-binding"/>
    <property type="match status" value="1"/>
</dbReference>
<dbReference type="InterPro" id="IPR025110">
    <property type="entry name" value="AMP-bd_C"/>
</dbReference>
<evidence type="ECO:0000256" key="12">
    <source>
        <dbReference type="ARBA" id="ARBA00026121"/>
    </source>
</evidence>
<keyword evidence="18" id="KW-1185">Reference proteome</keyword>
<gene>
    <name evidence="17" type="ORF">GCM10011289_17540</name>
</gene>
<dbReference type="InterPro" id="IPR050237">
    <property type="entry name" value="ATP-dep_AMP-bd_enzyme"/>
</dbReference>
<dbReference type="PANTHER" id="PTHR43767:SF8">
    <property type="entry name" value="LONG-CHAIN-FATTY-ACID--COA LIGASE"/>
    <property type="match status" value="1"/>
</dbReference>
<dbReference type="InterPro" id="IPR020845">
    <property type="entry name" value="AMP-binding_CS"/>
</dbReference>
<dbReference type="GO" id="GO:0016020">
    <property type="term" value="C:membrane"/>
    <property type="evidence" value="ECO:0007669"/>
    <property type="project" value="UniProtKB-SubCell"/>
</dbReference>
<dbReference type="EC" id="6.2.1.3" evidence="12"/>
<dbReference type="PROSITE" id="PS00455">
    <property type="entry name" value="AMP_BINDING"/>
    <property type="match status" value="1"/>
</dbReference>
<feature type="domain" description="AMP-dependent synthetase/ligase" evidence="15">
    <location>
        <begin position="28"/>
        <end position="416"/>
    </location>
</feature>
<evidence type="ECO:0000256" key="14">
    <source>
        <dbReference type="ARBA" id="ARBA00042773"/>
    </source>
</evidence>
<evidence type="ECO:0000259" key="15">
    <source>
        <dbReference type="Pfam" id="PF00501"/>
    </source>
</evidence>
<evidence type="ECO:0000313" key="18">
    <source>
        <dbReference type="Proteomes" id="UP000645257"/>
    </source>
</evidence>
<evidence type="ECO:0000256" key="3">
    <source>
        <dbReference type="ARBA" id="ARBA00005005"/>
    </source>
</evidence>
<dbReference type="InterPro" id="IPR000873">
    <property type="entry name" value="AMP-dep_synth/lig_dom"/>
</dbReference>
<dbReference type="FunFam" id="3.40.50.12780:FF:000003">
    <property type="entry name" value="Long-chain-fatty-acid--CoA ligase FadD"/>
    <property type="match status" value="1"/>
</dbReference>
<dbReference type="InterPro" id="IPR042099">
    <property type="entry name" value="ANL_N_sf"/>
</dbReference>
<evidence type="ECO:0000313" key="17">
    <source>
        <dbReference type="EMBL" id="GGY14689.1"/>
    </source>
</evidence>